<dbReference type="EMBL" id="CANTFL010001018">
    <property type="protein sequence ID" value="CAI5730176.1"/>
    <property type="molecule type" value="Genomic_DNA"/>
</dbReference>
<feature type="domain" description="HTH CENPB-type" evidence="4">
    <location>
        <begin position="101"/>
        <end position="176"/>
    </location>
</feature>
<evidence type="ECO:0000259" key="4">
    <source>
        <dbReference type="PROSITE" id="PS51253"/>
    </source>
</evidence>
<dbReference type="SUPFAM" id="SSF46689">
    <property type="entry name" value="Homeodomain-like"/>
    <property type="match status" value="1"/>
</dbReference>
<evidence type="ECO:0000313" key="5">
    <source>
        <dbReference type="EMBL" id="CAI5730176.1"/>
    </source>
</evidence>
<dbReference type="AlphaFoldDB" id="A0AAV0U4T2"/>
<dbReference type="InterPro" id="IPR009057">
    <property type="entry name" value="Homeodomain-like_sf"/>
</dbReference>
<dbReference type="Pfam" id="PF04218">
    <property type="entry name" value="CENP-B_N"/>
    <property type="match status" value="1"/>
</dbReference>
<dbReference type="GO" id="GO:0003677">
    <property type="term" value="F:DNA binding"/>
    <property type="evidence" value="ECO:0007669"/>
    <property type="project" value="UniProtKB-KW"/>
</dbReference>
<feature type="region of interest" description="Disordered" evidence="3">
    <location>
        <begin position="1"/>
        <end position="38"/>
    </location>
</feature>
<dbReference type="InterPro" id="IPR007889">
    <property type="entry name" value="HTH_Psq"/>
</dbReference>
<reference evidence="5" key="1">
    <citation type="submission" date="2022-12" db="EMBL/GenBank/DDBJ databases">
        <authorList>
            <person name="Webb A."/>
        </authorList>
    </citation>
    <scope>NUCLEOTIDE SEQUENCE</scope>
    <source>
        <strain evidence="5">Hp1</strain>
    </source>
</reference>
<gene>
    <name evidence="5" type="ORF">HBR001_LOCUS4764</name>
</gene>
<dbReference type="Pfam" id="PF03221">
    <property type="entry name" value="HTH_Tnp_Tc5"/>
    <property type="match status" value="1"/>
</dbReference>
<evidence type="ECO:0000256" key="2">
    <source>
        <dbReference type="ARBA" id="ARBA00023242"/>
    </source>
</evidence>
<comment type="caution">
    <text evidence="5">The sequence shown here is derived from an EMBL/GenBank/DDBJ whole genome shotgun (WGS) entry which is preliminary data.</text>
</comment>
<keyword evidence="6" id="KW-1185">Reference proteome</keyword>
<organism evidence="5 6">
    <name type="scientific">Hyaloperonospora brassicae</name>
    <name type="common">Brassica downy mildew</name>
    <name type="synonym">Peronospora brassicae</name>
    <dbReference type="NCBI Taxonomy" id="162125"/>
    <lineage>
        <taxon>Eukaryota</taxon>
        <taxon>Sar</taxon>
        <taxon>Stramenopiles</taxon>
        <taxon>Oomycota</taxon>
        <taxon>Peronosporomycetes</taxon>
        <taxon>Peronosporales</taxon>
        <taxon>Peronosporaceae</taxon>
        <taxon>Hyaloperonospora</taxon>
    </lineage>
</organism>
<feature type="compositionally biased region" description="Basic and acidic residues" evidence="3">
    <location>
        <begin position="214"/>
        <end position="230"/>
    </location>
</feature>
<protein>
    <recommendedName>
        <fullName evidence="4">HTH CENPB-type domain-containing protein</fullName>
    </recommendedName>
</protein>
<accession>A0AAV0U4T2</accession>
<dbReference type="Proteomes" id="UP001162031">
    <property type="component" value="Unassembled WGS sequence"/>
</dbReference>
<evidence type="ECO:0000313" key="6">
    <source>
        <dbReference type="Proteomes" id="UP001162031"/>
    </source>
</evidence>
<sequence>MNGSRDSTPAPPARPHVPRPATDAPTCPTTRAPAAPKRKRVVLSLHDKQQVLQRLEHGEQPLALAQAFGISRQQVSDIKKNRDRILSYCSEAKCLLKLKRKTLKAVPASCPGVEQELYRWLVRQQTLARAVSSDALWQKTTDLFRQYAAEPAQRSVAAMTSWLRQFKQAHGLYDVADHELQHLPEQFTPMMHNAALTSGDVSAAGKPDAMLTVDDGRGYRSPRCRRDERGNSPAQDQIPTRVVSLQTTVDTLGQLNHQLSKFEREMAMKLDYLDERVAKLCYFVLPSP</sequence>
<keyword evidence="1" id="KW-0238">DNA-binding</keyword>
<evidence type="ECO:0000256" key="3">
    <source>
        <dbReference type="SAM" id="MobiDB-lite"/>
    </source>
</evidence>
<dbReference type="InterPro" id="IPR006600">
    <property type="entry name" value="HTH_CenpB_DNA-bd_dom"/>
</dbReference>
<evidence type="ECO:0000256" key="1">
    <source>
        <dbReference type="ARBA" id="ARBA00023125"/>
    </source>
</evidence>
<dbReference type="Gene3D" id="1.10.10.60">
    <property type="entry name" value="Homeodomain-like"/>
    <property type="match status" value="2"/>
</dbReference>
<proteinExistence type="predicted"/>
<dbReference type="PROSITE" id="PS51253">
    <property type="entry name" value="HTH_CENPB"/>
    <property type="match status" value="1"/>
</dbReference>
<feature type="region of interest" description="Disordered" evidence="3">
    <location>
        <begin position="206"/>
        <end position="239"/>
    </location>
</feature>
<name>A0AAV0U4T2_HYABA</name>
<feature type="compositionally biased region" description="Low complexity" evidence="3">
    <location>
        <begin position="19"/>
        <end position="35"/>
    </location>
</feature>
<keyword evidence="2" id="KW-0539">Nucleus</keyword>